<name>A0A9Q0ALG0_9PEZI</name>
<keyword evidence="2 7" id="KW-0812">Transmembrane</keyword>
<proteinExistence type="inferred from homology"/>
<evidence type="ECO:0000313" key="10">
    <source>
        <dbReference type="Proteomes" id="UP000829685"/>
    </source>
</evidence>
<evidence type="ECO:0000256" key="2">
    <source>
        <dbReference type="ARBA" id="ARBA00022692"/>
    </source>
</evidence>
<dbReference type="InterPro" id="IPR052337">
    <property type="entry name" value="SAT4-like"/>
</dbReference>
<evidence type="ECO:0000256" key="7">
    <source>
        <dbReference type="SAM" id="Phobius"/>
    </source>
</evidence>
<feature type="transmembrane region" description="Helical" evidence="7">
    <location>
        <begin position="80"/>
        <end position="99"/>
    </location>
</feature>
<dbReference type="InterPro" id="IPR049326">
    <property type="entry name" value="Rhodopsin_dom_fungi"/>
</dbReference>
<dbReference type="EMBL" id="JAFIMR010000035">
    <property type="protein sequence ID" value="KAI1859061.1"/>
    <property type="molecule type" value="Genomic_DNA"/>
</dbReference>
<feature type="transmembrane region" description="Helical" evidence="7">
    <location>
        <begin position="201"/>
        <end position="227"/>
    </location>
</feature>
<organism evidence="9 10">
    <name type="scientific">Neoarthrinium moseri</name>
    <dbReference type="NCBI Taxonomy" id="1658444"/>
    <lineage>
        <taxon>Eukaryota</taxon>
        <taxon>Fungi</taxon>
        <taxon>Dikarya</taxon>
        <taxon>Ascomycota</taxon>
        <taxon>Pezizomycotina</taxon>
        <taxon>Sordariomycetes</taxon>
        <taxon>Xylariomycetidae</taxon>
        <taxon>Amphisphaeriales</taxon>
        <taxon>Apiosporaceae</taxon>
        <taxon>Neoarthrinium</taxon>
    </lineage>
</organism>
<feature type="compositionally biased region" description="Basic and acidic residues" evidence="6">
    <location>
        <begin position="319"/>
        <end position="328"/>
    </location>
</feature>
<dbReference type="PANTHER" id="PTHR33048:SF42">
    <property type="entry name" value="INTEGRAL MEMBRANE PROTEIN"/>
    <property type="match status" value="1"/>
</dbReference>
<gene>
    <name evidence="9" type="ORF">JX265_010538</name>
</gene>
<dbReference type="OrthoDB" id="5417887at2759"/>
<feature type="transmembrane region" description="Helical" evidence="7">
    <location>
        <begin position="239"/>
        <end position="263"/>
    </location>
</feature>
<comment type="similarity">
    <text evidence="5">Belongs to the SAT4 family.</text>
</comment>
<accession>A0A9Q0ALG0</accession>
<dbReference type="GO" id="GO:0016020">
    <property type="term" value="C:membrane"/>
    <property type="evidence" value="ECO:0007669"/>
    <property type="project" value="UniProtKB-SubCell"/>
</dbReference>
<feature type="region of interest" description="Disordered" evidence="6">
    <location>
        <begin position="316"/>
        <end position="335"/>
    </location>
</feature>
<evidence type="ECO:0000256" key="3">
    <source>
        <dbReference type="ARBA" id="ARBA00022989"/>
    </source>
</evidence>
<dbReference type="Proteomes" id="UP000829685">
    <property type="component" value="Unassembled WGS sequence"/>
</dbReference>
<keyword evidence="10" id="KW-1185">Reference proteome</keyword>
<dbReference type="PANTHER" id="PTHR33048">
    <property type="entry name" value="PTH11-LIKE INTEGRAL MEMBRANE PROTEIN (AFU_ORTHOLOGUE AFUA_5G11245)"/>
    <property type="match status" value="1"/>
</dbReference>
<evidence type="ECO:0000256" key="5">
    <source>
        <dbReference type="ARBA" id="ARBA00038359"/>
    </source>
</evidence>
<keyword evidence="3 7" id="KW-1133">Transmembrane helix</keyword>
<comment type="caution">
    <text evidence="9">The sequence shown here is derived from an EMBL/GenBank/DDBJ whole genome shotgun (WGS) entry which is preliminary data.</text>
</comment>
<evidence type="ECO:0000256" key="4">
    <source>
        <dbReference type="ARBA" id="ARBA00023136"/>
    </source>
</evidence>
<feature type="transmembrane region" description="Helical" evidence="7">
    <location>
        <begin position="169"/>
        <end position="189"/>
    </location>
</feature>
<feature type="transmembrane region" description="Helical" evidence="7">
    <location>
        <begin position="6"/>
        <end position="27"/>
    </location>
</feature>
<evidence type="ECO:0000256" key="6">
    <source>
        <dbReference type="SAM" id="MobiDB-lite"/>
    </source>
</evidence>
<reference evidence="9" key="1">
    <citation type="submission" date="2021-03" db="EMBL/GenBank/DDBJ databases">
        <title>Revisited historic fungal species revealed as producer of novel bioactive compounds through whole genome sequencing and comparative genomics.</title>
        <authorList>
            <person name="Vignolle G.A."/>
            <person name="Hochenegger N."/>
            <person name="Mach R.L."/>
            <person name="Mach-Aigner A.R."/>
            <person name="Javad Rahimi M."/>
            <person name="Salim K.A."/>
            <person name="Chan C.M."/>
            <person name="Lim L.B.L."/>
            <person name="Cai F."/>
            <person name="Druzhinina I.S."/>
            <person name="U'Ren J.M."/>
            <person name="Derntl C."/>
        </authorList>
    </citation>
    <scope>NUCLEOTIDE SEQUENCE</scope>
    <source>
        <strain evidence="9">TUCIM 5799</strain>
    </source>
</reference>
<protein>
    <recommendedName>
        <fullName evidence="8">Rhodopsin domain-containing protein</fullName>
    </recommendedName>
</protein>
<dbReference type="AlphaFoldDB" id="A0A9Q0ALG0"/>
<comment type="subcellular location">
    <subcellularLocation>
        <location evidence="1">Membrane</location>
        <topology evidence="1">Multi-pass membrane protein</topology>
    </subcellularLocation>
</comment>
<evidence type="ECO:0000313" key="9">
    <source>
        <dbReference type="EMBL" id="KAI1859061.1"/>
    </source>
</evidence>
<feature type="domain" description="Rhodopsin" evidence="8">
    <location>
        <begin position="27"/>
        <end position="264"/>
    </location>
</feature>
<keyword evidence="4 7" id="KW-0472">Membrane</keyword>
<sequence length="363" mass="40102">MATETNGPVIIGVTWMLFVLCSAFLAVRIYAKISRRQGLWWDDHILIFSWAMLAIESILTQTGYERGFGRHVYDMEPENISRVALYTSIAASISCFASTGSKISFGVTLLRLTHGWWRRFVWFSVISLFLVMLPSAIFTWVQCSPSEKAWNSAIPGTCWDPSITVNYGIFNAAYCTVIDFALALIPWKLISGLQMKTREKIGVSIAMSMGILSGVCAIVKGVYIVQLRQQDFFYNGKDVTIWTATETAVAIIGASIPVLRVLFKEKMSTRGYNKESERYGMPLSTVGGTKRTIGGARMDGGGDLKSSSHGWSTSIVAKGDNDSDRSILGDDNVPTNTGIMQTNEYVIDFHQANQHPSGPRSPV</sequence>
<feature type="transmembrane region" description="Helical" evidence="7">
    <location>
        <begin position="39"/>
        <end position="60"/>
    </location>
</feature>
<evidence type="ECO:0000259" key="8">
    <source>
        <dbReference type="Pfam" id="PF20684"/>
    </source>
</evidence>
<feature type="transmembrane region" description="Helical" evidence="7">
    <location>
        <begin position="120"/>
        <end position="141"/>
    </location>
</feature>
<evidence type="ECO:0000256" key="1">
    <source>
        <dbReference type="ARBA" id="ARBA00004141"/>
    </source>
</evidence>
<dbReference type="Pfam" id="PF20684">
    <property type="entry name" value="Fung_rhodopsin"/>
    <property type="match status" value="1"/>
</dbReference>